<protein>
    <recommendedName>
        <fullName evidence="9">Transmembrane and coiled-coil domain-containing protein 4</fullName>
    </recommendedName>
</protein>
<evidence type="ECO:0000256" key="7">
    <source>
        <dbReference type="SAM" id="Phobius"/>
    </source>
</evidence>
<dbReference type="Pfam" id="PF05277">
    <property type="entry name" value="DUF726"/>
    <property type="match status" value="1"/>
</dbReference>
<dbReference type="PANTHER" id="PTHR17920">
    <property type="entry name" value="TRANSMEMBRANE AND COILED-COIL DOMAIN-CONTAINING PROTEIN 4 TMCO4"/>
    <property type="match status" value="1"/>
</dbReference>
<evidence type="ECO:0000313" key="8">
    <source>
        <dbReference type="EMBL" id="CAD7265703.1"/>
    </source>
</evidence>
<keyword evidence="4 7" id="KW-1133">Transmembrane helix</keyword>
<keyword evidence="5 7" id="KW-0472">Membrane</keyword>
<evidence type="ECO:0000256" key="2">
    <source>
        <dbReference type="ARBA" id="ARBA00009824"/>
    </source>
</evidence>
<evidence type="ECO:0000256" key="3">
    <source>
        <dbReference type="ARBA" id="ARBA00022692"/>
    </source>
</evidence>
<dbReference type="SUPFAM" id="SSF53474">
    <property type="entry name" value="alpha/beta-Hydrolases"/>
    <property type="match status" value="1"/>
</dbReference>
<reference evidence="8" key="1">
    <citation type="submission" date="2020-11" db="EMBL/GenBank/DDBJ databases">
        <authorList>
            <person name="Tran Van P."/>
        </authorList>
    </citation>
    <scope>NUCLEOTIDE SEQUENCE</scope>
</reference>
<evidence type="ECO:0008006" key="9">
    <source>
        <dbReference type="Google" id="ProtNLM"/>
    </source>
</evidence>
<evidence type="ECO:0000256" key="6">
    <source>
        <dbReference type="SAM" id="MobiDB-lite"/>
    </source>
</evidence>
<feature type="compositionally biased region" description="Polar residues" evidence="6">
    <location>
        <begin position="535"/>
        <end position="580"/>
    </location>
</feature>
<feature type="transmembrane region" description="Helical" evidence="7">
    <location>
        <begin position="172"/>
        <end position="195"/>
    </location>
</feature>
<name>A0A7R9G4T1_TIMSH</name>
<sequence>MDTTRVLTIVTANDTEVEAVMVSLTEGQGSQSPDAYVQLLLDEPALDGKALLVLEDLIVFAVHGGEYDARMRVLIRHVSSLLHVPLELVEMYEESVVDYLREEQQELTESVGVWNQAEKKEVSRRQRNKKIKRYAWISLATIGGGAVLGLTGGLAAPLIGAGVGTILGGASAAALGSTAGIAIIGSLFGVAGAGLTGFKMKKRVGEIEEFAFGYLTISSSESDSTVLTSPNKHVVTAQQQLHITIAISGWLSDESEDNFTKPWKSLYSSREQYYLRYESVYLLELGKAMETILSFAVTMAAQEALKYTILSGIISAIAWPSSLITLASVIDNPWGVCCRRSAEVGKQLAEVLLSREQGQRPVTLIGFSLGARVIYYCLREMSQREGCEGIIQDAILLGTPVTGNPADWDKLMRVVSGKLVNGYCRGDWLLKFLYRTLSVASNVAGLQPIECKNRRMCNVDLSELVGGHSEYPEKIEIILKVVGVRTREDMQDLESRLKKSSSELPGSVQNKISLLSLRPSKSDNSLHRIFDDSSCEQSESTSEDSLVPTTTRDYSPAGSPTSSSTDYHSALISNEGSVESETLLGSDVCEQQSGDN</sequence>
<evidence type="ECO:0000256" key="1">
    <source>
        <dbReference type="ARBA" id="ARBA00004141"/>
    </source>
</evidence>
<feature type="transmembrane region" description="Helical" evidence="7">
    <location>
        <begin position="134"/>
        <end position="160"/>
    </location>
</feature>
<feature type="transmembrane region" description="Helical" evidence="7">
    <location>
        <begin position="309"/>
        <end position="330"/>
    </location>
</feature>
<gene>
    <name evidence="8" type="ORF">TSIB3V08_LOCUS9733</name>
</gene>
<keyword evidence="3 7" id="KW-0812">Transmembrane</keyword>
<dbReference type="EMBL" id="OC005854">
    <property type="protein sequence ID" value="CAD7265703.1"/>
    <property type="molecule type" value="Genomic_DNA"/>
</dbReference>
<dbReference type="AlphaFoldDB" id="A0A7R9G4T1"/>
<evidence type="ECO:0000256" key="5">
    <source>
        <dbReference type="ARBA" id="ARBA00023136"/>
    </source>
</evidence>
<dbReference type="InterPro" id="IPR007941">
    <property type="entry name" value="DUF726"/>
</dbReference>
<dbReference type="PANTHER" id="PTHR17920:SF3">
    <property type="entry name" value="TRANSMEMBRANE AND COILED-COIL DOMAIN-CONTAINING PROTEIN 4"/>
    <property type="match status" value="1"/>
</dbReference>
<accession>A0A7R9G4T1</accession>
<comment type="similarity">
    <text evidence="2">Belongs to the TMCO4 family.</text>
</comment>
<dbReference type="InterPro" id="IPR029058">
    <property type="entry name" value="AB_hydrolase_fold"/>
</dbReference>
<feature type="region of interest" description="Disordered" evidence="6">
    <location>
        <begin position="528"/>
        <end position="596"/>
    </location>
</feature>
<proteinExistence type="inferred from homology"/>
<evidence type="ECO:0000256" key="4">
    <source>
        <dbReference type="ARBA" id="ARBA00022989"/>
    </source>
</evidence>
<organism evidence="8">
    <name type="scientific">Timema shepardi</name>
    <name type="common">Walking stick</name>
    <dbReference type="NCBI Taxonomy" id="629360"/>
    <lineage>
        <taxon>Eukaryota</taxon>
        <taxon>Metazoa</taxon>
        <taxon>Ecdysozoa</taxon>
        <taxon>Arthropoda</taxon>
        <taxon>Hexapoda</taxon>
        <taxon>Insecta</taxon>
        <taxon>Pterygota</taxon>
        <taxon>Neoptera</taxon>
        <taxon>Polyneoptera</taxon>
        <taxon>Phasmatodea</taxon>
        <taxon>Timematodea</taxon>
        <taxon>Timematoidea</taxon>
        <taxon>Timematidae</taxon>
        <taxon>Timema</taxon>
    </lineage>
</organism>
<dbReference type="GO" id="GO:0016020">
    <property type="term" value="C:membrane"/>
    <property type="evidence" value="ECO:0007669"/>
    <property type="project" value="UniProtKB-SubCell"/>
</dbReference>
<comment type="subcellular location">
    <subcellularLocation>
        <location evidence="1">Membrane</location>
        <topology evidence="1">Multi-pass membrane protein</topology>
    </subcellularLocation>
</comment>